<accession>A0ABS5NIL9</accession>
<dbReference type="InterPro" id="IPR047110">
    <property type="entry name" value="GABD/Sad-like"/>
</dbReference>
<comment type="caution">
    <text evidence="3">The sequence shown here is derived from an EMBL/GenBank/DDBJ whole genome shotgun (WGS) entry which is preliminary data.</text>
</comment>
<dbReference type="InterPro" id="IPR016161">
    <property type="entry name" value="Ald_DH/histidinol_DH"/>
</dbReference>
<feature type="non-terminal residue" evidence="3">
    <location>
        <position position="122"/>
    </location>
</feature>
<protein>
    <submittedName>
        <fullName evidence="3">Aldehyde dehydrogenase family protein</fullName>
    </submittedName>
</protein>
<evidence type="ECO:0000259" key="2">
    <source>
        <dbReference type="Pfam" id="PF00171"/>
    </source>
</evidence>
<evidence type="ECO:0000313" key="4">
    <source>
        <dbReference type="Proteomes" id="UP000676853"/>
    </source>
</evidence>
<keyword evidence="1" id="KW-0560">Oxidoreductase</keyword>
<gene>
    <name evidence="3" type="ORF">KFZ73_21820</name>
</gene>
<dbReference type="PANTHER" id="PTHR43217">
    <property type="entry name" value="SUCCINATE SEMIALDEHYDE DEHYDROGENASE [NAD(P)+] SAD"/>
    <property type="match status" value="1"/>
</dbReference>
<sequence length="122" mass="13519">MTVMLTAIDPSTGETVREVPAAGPAEIETVLERAESAYGEWRRAGFDERAKLLRAVGAELRRGIEDYAYVMTEEMGKPITEARGEVVKAAWAAEHYADHGEQYLATEYVESDATSSYVQYLP</sequence>
<dbReference type="InterPro" id="IPR015590">
    <property type="entry name" value="Aldehyde_DH_dom"/>
</dbReference>
<dbReference type="EMBL" id="JAGXOE010000086">
    <property type="protein sequence ID" value="MBS4103870.1"/>
    <property type="molecule type" value="Genomic_DNA"/>
</dbReference>
<dbReference type="InterPro" id="IPR016162">
    <property type="entry name" value="Ald_DH_N"/>
</dbReference>
<keyword evidence="4" id="KW-1185">Reference proteome</keyword>
<dbReference type="Proteomes" id="UP000676853">
    <property type="component" value="Unassembled WGS sequence"/>
</dbReference>
<evidence type="ECO:0000313" key="3">
    <source>
        <dbReference type="EMBL" id="MBS4103870.1"/>
    </source>
</evidence>
<dbReference type="SUPFAM" id="SSF53720">
    <property type="entry name" value="ALDH-like"/>
    <property type="match status" value="1"/>
</dbReference>
<feature type="domain" description="Aldehyde dehydrogenase" evidence="2">
    <location>
        <begin position="6"/>
        <end position="122"/>
    </location>
</feature>
<organism evidence="3 4">
    <name type="scientific">Tsukamurella paurometabola</name>
    <name type="common">Corynebacterium paurometabolum</name>
    <dbReference type="NCBI Taxonomy" id="2061"/>
    <lineage>
        <taxon>Bacteria</taxon>
        <taxon>Bacillati</taxon>
        <taxon>Actinomycetota</taxon>
        <taxon>Actinomycetes</taxon>
        <taxon>Mycobacteriales</taxon>
        <taxon>Tsukamurellaceae</taxon>
        <taxon>Tsukamurella</taxon>
    </lineage>
</organism>
<name>A0ABS5NIL9_TSUPA</name>
<dbReference type="RefSeq" id="WP_212555048.1">
    <property type="nucleotide sequence ID" value="NZ_JAGXOE010000086.1"/>
</dbReference>
<dbReference type="Gene3D" id="3.40.605.10">
    <property type="entry name" value="Aldehyde Dehydrogenase, Chain A, domain 1"/>
    <property type="match status" value="1"/>
</dbReference>
<reference evidence="3 4" key="1">
    <citation type="submission" date="2021-04" db="EMBL/GenBank/DDBJ databases">
        <title>Whole genome sequence analysis of a thiophenic sulfur metabolizing bacteria.</title>
        <authorList>
            <person name="Akhtar N."/>
            <person name="Akram J."/>
            <person name="Aslam A."/>
        </authorList>
    </citation>
    <scope>NUCLEOTIDE SEQUENCE [LARGE SCALE GENOMIC DNA]</scope>
    <source>
        <strain evidence="3 4">3OW</strain>
    </source>
</reference>
<dbReference type="Pfam" id="PF00171">
    <property type="entry name" value="Aldedh"/>
    <property type="match status" value="1"/>
</dbReference>
<evidence type="ECO:0000256" key="1">
    <source>
        <dbReference type="ARBA" id="ARBA00023002"/>
    </source>
</evidence>
<dbReference type="PANTHER" id="PTHR43217:SF1">
    <property type="entry name" value="SUCCINATE SEMIALDEHYDE DEHYDROGENASE [NAD(P)+] SAD"/>
    <property type="match status" value="1"/>
</dbReference>
<proteinExistence type="predicted"/>